<proteinExistence type="predicted"/>
<dbReference type="EMBL" id="DRIG01000100">
    <property type="protein sequence ID" value="HEC79424.1"/>
    <property type="molecule type" value="Genomic_DNA"/>
</dbReference>
<reference evidence="1" key="1">
    <citation type="journal article" date="2020" name="mSystems">
        <title>Genome- and Community-Level Interaction Insights into Carbon Utilization and Element Cycling Functions of Hydrothermarchaeota in Hydrothermal Sediment.</title>
        <authorList>
            <person name="Zhou Z."/>
            <person name="Liu Y."/>
            <person name="Xu W."/>
            <person name="Pan J."/>
            <person name="Luo Z.H."/>
            <person name="Li M."/>
        </authorList>
    </citation>
    <scope>NUCLEOTIDE SEQUENCE</scope>
    <source>
        <strain evidence="1">HyVt-388</strain>
    </source>
</reference>
<sequence length="283" mass="31003">MAIYILMLSATIGFEYLSVDPIAQRVGMGYAQVGDGYSVSYNPAGLAYTVGSYYSASYLHYIADTHFGYVGYEKDQFGMGIKYFNGGSLKKTDEFGQEYGSFGVHFLDLNIGKGFFYQDFALGITVKGVYANIDTLYAAGAGVDLGALYLLSEYEIQLGLAVKNIGVGIRPFIEARELFPYEVDFGAMMYSDEGWVGMDLVFHSLMNLGLRIGGAYSIFENFELRGSYNTLLSSLRTGNNGLDFLTGLSLGFGLKLNTISVDYSYSPYFDLGECHRLSVSIGG</sequence>
<dbReference type="AlphaFoldDB" id="A0A9C9ENW8"/>
<evidence type="ECO:0008006" key="3">
    <source>
        <dbReference type="Google" id="ProtNLM"/>
    </source>
</evidence>
<name>A0A9C9ENW8_UNCW3</name>
<evidence type="ECO:0000313" key="1">
    <source>
        <dbReference type="EMBL" id="HEC79424.1"/>
    </source>
</evidence>
<dbReference type="Proteomes" id="UP000885826">
    <property type="component" value="Unassembled WGS sequence"/>
</dbReference>
<organism evidence="1 2">
    <name type="scientific">candidate division WOR-3 bacterium</name>
    <dbReference type="NCBI Taxonomy" id="2052148"/>
    <lineage>
        <taxon>Bacteria</taxon>
        <taxon>Bacteria division WOR-3</taxon>
    </lineage>
</organism>
<comment type="caution">
    <text evidence="1">The sequence shown here is derived from an EMBL/GenBank/DDBJ whole genome shotgun (WGS) entry which is preliminary data.</text>
</comment>
<accession>A0A9C9ENW8</accession>
<protein>
    <recommendedName>
        <fullName evidence="3">PorV/PorQ family protein</fullName>
    </recommendedName>
</protein>
<gene>
    <name evidence="1" type="ORF">ENI34_09865</name>
</gene>
<evidence type="ECO:0000313" key="2">
    <source>
        <dbReference type="Proteomes" id="UP000885826"/>
    </source>
</evidence>